<proteinExistence type="predicted"/>
<gene>
    <name evidence="1" type="ORF">MOMUL_25480</name>
</gene>
<organism evidence="1 2">
    <name type="scientific">Moorella mulderi DSM 14980</name>
    <dbReference type="NCBI Taxonomy" id="1122241"/>
    <lineage>
        <taxon>Bacteria</taxon>
        <taxon>Bacillati</taxon>
        <taxon>Bacillota</taxon>
        <taxon>Clostridia</taxon>
        <taxon>Neomoorellales</taxon>
        <taxon>Neomoorellaceae</taxon>
        <taxon>Neomoorella</taxon>
    </lineage>
</organism>
<sequence>MNNWMALLQEAETIARTRAISKLIIMERGYQVCKFRLQINEDLFVQVYRNDKYDTTNFALILGRIRLYGRDKINGKWHRHTIEKPSSHDLSPEGAREVSLTEFWDEVEAIIQNLGLASML</sequence>
<dbReference type="PATRIC" id="fig|1122241.3.peg.2704"/>
<accession>A0A151AUT9</accession>
<reference evidence="1 2" key="1">
    <citation type="submission" date="2016-02" db="EMBL/GenBank/DDBJ databases">
        <title>Genome sequence of Moorella mulderi DSM 14980.</title>
        <authorList>
            <person name="Poehlein A."/>
            <person name="Daniel R."/>
        </authorList>
    </citation>
    <scope>NUCLEOTIDE SEQUENCE [LARGE SCALE GENOMIC DNA]</scope>
    <source>
        <strain evidence="1 2">DSM 14980</strain>
    </source>
</reference>
<evidence type="ECO:0000313" key="2">
    <source>
        <dbReference type="Proteomes" id="UP000075670"/>
    </source>
</evidence>
<name>A0A151AUT9_9FIRM</name>
<keyword evidence="2" id="KW-1185">Reference proteome</keyword>
<protein>
    <submittedName>
        <fullName evidence="1">Uncharacterized protein</fullName>
    </submittedName>
</protein>
<comment type="caution">
    <text evidence="1">The sequence shown here is derived from an EMBL/GenBank/DDBJ whole genome shotgun (WGS) entry which is preliminary data.</text>
</comment>
<dbReference type="EMBL" id="LTBC01000014">
    <property type="protein sequence ID" value="KYH31167.1"/>
    <property type="molecule type" value="Genomic_DNA"/>
</dbReference>
<dbReference type="AlphaFoldDB" id="A0A151AUT9"/>
<dbReference type="Proteomes" id="UP000075670">
    <property type="component" value="Unassembled WGS sequence"/>
</dbReference>
<evidence type="ECO:0000313" key="1">
    <source>
        <dbReference type="EMBL" id="KYH31167.1"/>
    </source>
</evidence>